<keyword evidence="5" id="KW-0201">Cytochrome c-type biogenesis</keyword>
<comment type="caution">
    <text evidence="9">The sequence shown here is derived from an EMBL/GenBank/DDBJ whole genome shotgun (WGS) entry which is preliminary data.</text>
</comment>
<gene>
    <name evidence="9" type="ORF">BD749_1986</name>
</gene>
<keyword evidence="6 8" id="KW-1133">Transmembrane helix</keyword>
<comment type="subcellular location">
    <subcellularLocation>
        <location evidence="1">Membrane</location>
        <topology evidence="1">Multi-pass membrane protein</topology>
    </subcellularLocation>
</comment>
<dbReference type="AlphaFoldDB" id="A0A2N3UBY5"/>
<evidence type="ECO:0000313" key="9">
    <source>
        <dbReference type="EMBL" id="PKV66851.1"/>
    </source>
</evidence>
<feature type="transmembrane region" description="Helical" evidence="8">
    <location>
        <begin position="167"/>
        <end position="185"/>
    </location>
</feature>
<keyword evidence="7 8" id="KW-0472">Membrane</keyword>
<dbReference type="GO" id="GO:0005886">
    <property type="term" value="C:plasma membrane"/>
    <property type="evidence" value="ECO:0007669"/>
    <property type="project" value="TreeGrafter"/>
</dbReference>
<dbReference type="Pfam" id="PF03379">
    <property type="entry name" value="CcmB"/>
    <property type="match status" value="1"/>
</dbReference>
<keyword evidence="10" id="KW-1185">Reference proteome</keyword>
<feature type="transmembrane region" description="Helical" evidence="8">
    <location>
        <begin position="28"/>
        <end position="48"/>
    </location>
</feature>
<reference evidence="9 10" key="1">
    <citation type="submission" date="2017-12" db="EMBL/GenBank/DDBJ databases">
        <title>Genomic Encyclopedia of Type Strains, Phase III (KMG-III): the genomes of soil and plant-associated and newly described type strains.</title>
        <authorList>
            <person name="Whitman W."/>
        </authorList>
    </citation>
    <scope>NUCLEOTIDE SEQUENCE [LARGE SCALE GENOMIC DNA]</scope>
    <source>
        <strain evidence="9 10">LP43</strain>
    </source>
</reference>
<dbReference type="PANTHER" id="PTHR30070:SF1">
    <property type="entry name" value="CYTOCHROME C BIOGENESIS B-RELATED"/>
    <property type="match status" value="1"/>
</dbReference>
<dbReference type="Proteomes" id="UP000233782">
    <property type="component" value="Unassembled WGS sequence"/>
</dbReference>
<name>A0A2N3UBY5_9BACT</name>
<comment type="similarity">
    <text evidence="2">Belongs to the CcmB/CycW/HelB family.</text>
</comment>
<dbReference type="PANTHER" id="PTHR30070">
    <property type="entry name" value="HEME EXPORTER PROTEIN B"/>
    <property type="match status" value="1"/>
</dbReference>
<feature type="transmembrane region" description="Helical" evidence="8">
    <location>
        <begin position="205"/>
        <end position="226"/>
    </location>
</feature>
<feature type="transmembrane region" description="Helical" evidence="8">
    <location>
        <begin position="134"/>
        <end position="155"/>
    </location>
</feature>
<feature type="transmembrane region" description="Helical" evidence="8">
    <location>
        <begin position="60"/>
        <end position="77"/>
    </location>
</feature>
<protein>
    <submittedName>
        <fullName evidence="9">Heme exporter protein B</fullName>
    </submittedName>
</protein>
<evidence type="ECO:0000256" key="4">
    <source>
        <dbReference type="ARBA" id="ARBA00022692"/>
    </source>
</evidence>
<evidence type="ECO:0000256" key="8">
    <source>
        <dbReference type="SAM" id="Phobius"/>
    </source>
</evidence>
<sequence>MRKITKVLFKEVIYLMQKDFLLEWRQKYAFNGMLLYVSSTVFVCYLSFGLRSNALQVPVWNALFWIILLFTSVNAIAKSFMQENRGRLLYFYSIVSPQGIILAKILYNACLMLVLALLCFGFYAFVLGNPVEDIPMFLLSILLGAIGFSTSLTMISGIASKAANSSTLMAVLSFPVIVPMLLMLIKMSKNAMDGLERSASLDELLTLLAINMIVVTVSYILFPYLWRS</sequence>
<proteinExistence type="inferred from homology"/>
<evidence type="ECO:0000256" key="6">
    <source>
        <dbReference type="ARBA" id="ARBA00022989"/>
    </source>
</evidence>
<dbReference type="GO" id="GO:1903607">
    <property type="term" value="P:cytochrome c biosynthetic process"/>
    <property type="evidence" value="ECO:0007669"/>
    <property type="project" value="TreeGrafter"/>
</dbReference>
<organism evidence="9 10">
    <name type="scientific">Pontibacter ramchanderi</name>
    <dbReference type="NCBI Taxonomy" id="1179743"/>
    <lineage>
        <taxon>Bacteria</taxon>
        <taxon>Pseudomonadati</taxon>
        <taxon>Bacteroidota</taxon>
        <taxon>Cytophagia</taxon>
        <taxon>Cytophagales</taxon>
        <taxon>Hymenobacteraceae</taxon>
        <taxon>Pontibacter</taxon>
    </lineage>
</organism>
<evidence type="ECO:0000256" key="1">
    <source>
        <dbReference type="ARBA" id="ARBA00004141"/>
    </source>
</evidence>
<dbReference type="GO" id="GO:0015232">
    <property type="term" value="F:heme transmembrane transporter activity"/>
    <property type="evidence" value="ECO:0007669"/>
    <property type="project" value="InterPro"/>
</dbReference>
<feature type="transmembrane region" description="Helical" evidence="8">
    <location>
        <begin position="105"/>
        <end position="128"/>
    </location>
</feature>
<keyword evidence="3" id="KW-0813">Transport</keyword>
<dbReference type="EMBL" id="PJMU01000002">
    <property type="protein sequence ID" value="PKV66851.1"/>
    <property type="molecule type" value="Genomic_DNA"/>
</dbReference>
<keyword evidence="4 8" id="KW-0812">Transmembrane</keyword>
<evidence type="ECO:0000256" key="5">
    <source>
        <dbReference type="ARBA" id="ARBA00022748"/>
    </source>
</evidence>
<evidence type="ECO:0000313" key="10">
    <source>
        <dbReference type="Proteomes" id="UP000233782"/>
    </source>
</evidence>
<evidence type="ECO:0000256" key="3">
    <source>
        <dbReference type="ARBA" id="ARBA00022448"/>
    </source>
</evidence>
<dbReference type="InterPro" id="IPR003544">
    <property type="entry name" value="Cyt_c_biogenesis_CcmB"/>
</dbReference>
<evidence type="ECO:0000256" key="7">
    <source>
        <dbReference type="ARBA" id="ARBA00023136"/>
    </source>
</evidence>
<accession>A0A2N3UBY5</accession>
<dbReference type="GO" id="GO:0017004">
    <property type="term" value="P:cytochrome complex assembly"/>
    <property type="evidence" value="ECO:0007669"/>
    <property type="project" value="UniProtKB-KW"/>
</dbReference>
<evidence type="ECO:0000256" key="2">
    <source>
        <dbReference type="ARBA" id="ARBA00010544"/>
    </source>
</evidence>